<dbReference type="InterPro" id="IPR010093">
    <property type="entry name" value="SinI_DNA-bd"/>
</dbReference>
<protein>
    <submittedName>
        <fullName evidence="2">Helix-turn-helix domain-containing protein</fullName>
    </submittedName>
</protein>
<dbReference type="Pfam" id="PF12728">
    <property type="entry name" value="HTH_17"/>
    <property type="match status" value="1"/>
</dbReference>
<evidence type="ECO:0000313" key="3">
    <source>
        <dbReference type="Proteomes" id="UP000622245"/>
    </source>
</evidence>
<feature type="domain" description="Helix-turn-helix" evidence="1">
    <location>
        <begin position="5"/>
        <end position="57"/>
    </location>
</feature>
<gene>
    <name evidence="2" type="ORF">JM949_00820</name>
</gene>
<dbReference type="RefSeq" id="WP_203146533.1">
    <property type="nucleotide sequence ID" value="NZ_JAEVHL010000002.1"/>
</dbReference>
<reference evidence="2 3" key="1">
    <citation type="submission" date="2021-01" db="EMBL/GenBank/DDBJ databases">
        <title>Draft genome sequence of Micromonospora sp. strain STR1s_6.</title>
        <authorList>
            <person name="Karlyshev A."/>
            <person name="Jawad R."/>
        </authorList>
    </citation>
    <scope>NUCLEOTIDE SEQUENCE [LARGE SCALE GENOMIC DNA]</scope>
    <source>
        <strain evidence="2 3">STR1S-6</strain>
    </source>
</reference>
<proteinExistence type="predicted"/>
<dbReference type="InterPro" id="IPR009061">
    <property type="entry name" value="DNA-bd_dom_put_sf"/>
</dbReference>
<dbReference type="EMBL" id="JAEVHL010000002">
    <property type="protein sequence ID" value="MBM0274103.1"/>
    <property type="molecule type" value="Genomic_DNA"/>
</dbReference>
<keyword evidence="3" id="KW-1185">Reference proteome</keyword>
<accession>A0ABS1Y9N1</accession>
<dbReference type="NCBIfam" id="TIGR01764">
    <property type="entry name" value="excise"/>
    <property type="match status" value="1"/>
</dbReference>
<organism evidence="2 3">
    <name type="scientific">Micromonospora tarensis</name>
    <dbReference type="NCBI Taxonomy" id="2806100"/>
    <lineage>
        <taxon>Bacteria</taxon>
        <taxon>Bacillati</taxon>
        <taxon>Actinomycetota</taxon>
        <taxon>Actinomycetes</taxon>
        <taxon>Micromonosporales</taxon>
        <taxon>Micromonosporaceae</taxon>
        <taxon>Micromonospora</taxon>
    </lineage>
</organism>
<dbReference type="InterPro" id="IPR041657">
    <property type="entry name" value="HTH_17"/>
</dbReference>
<evidence type="ECO:0000313" key="2">
    <source>
        <dbReference type="EMBL" id="MBM0274103.1"/>
    </source>
</evidence>
<comment type="caution">
    <text evidence="2">The sequence shown here is derived from an EMBL/GenBank/DDBJ whole genome shotgun (WGS) entry which is preliminary data.</text>
</comment>
<name>A0ABS1Y9N1_9ACTN</name>
<dbReference type="Proteomes" id="UP000622245">
    <property type="component" value="Unassembled WGS sequence"/>
</dbReference>
<evidence type="ECO:0000259" key="1">
    <source>
        <dbReference type="Pfam" id="PF12728"/>
    </source>
</evidence>
<sequence length="67" mass="7688">MEEQFLTIDEVAERLRVSRWSVTRYIKSGALKATKTGHGRNGAVRIPLSSFITWINDHTVTAEERTR</sequence>
<dbReference type="SUPFAM" id="SSF46955">
    <property type="entry name" value="Putative DNA-binding domain"/>
    <property type="match status" value="1"/>
</dbReference>